<sequence length="58" mass="6771">MVKHIQKNSLEESTFFQPHTRRIIDMHTPTHAHLCTIVLPIFMVPKSLLVDTCVRMLD</sequence>
<dbReference type="Proteomes" id="UP001059596">
    <property type="component" value="Unassembled WGS sequence"/>
</dbReference>
<dbReference type="AlphaFoldDB" id="A0A9P9YDE0"/>
<name>A0A9P9YDE0_9MUSC</name>
<keyword evidence="2" id="KW-1185">Reference proteome</keyword>
<feature type="non-terminal residue" evidence="1">
    <location>
        <position position="1"/>
    </location>
</feature>
<evidence type="ECO:0000313" key="2">
    <source>
        <dbReference type="Proteomes" id="UP001059596"/>
    </source>
</evidence>
<protein>
    <submittedName>
        <fullName evidence="1">Uncharacterized protein</fullName>
    </submittedName>
</protein>
<proteinExistence type="predicted"/>
<dbReference type="EMBL" id="JAMKOV010000057">
    <property type="protein sequence ID" value="KAI8034886.1"/>
    <property type="molecule type" value="Genomic_DNA"/>
</dbReference>
<evidence type="ECO:0000313" key="1">
    <source>
        <dbReference type="EMBL" id="KAI8034886.1"/>
    </source>
</evidence>
<comment type="caution">
    <text evidence="1">The sequence shown here is derived from an EMBL/GenBank/DDBJ whole genome shotgun (WGS) entry which is preliminary data.</text>
</comment>
<gene>
    <name evidence="1" type="ORF">M5D96_012402</name>
</gene>
<reference evidence="1" key="1">
    <citation type="journal article" date="2023" name="Genome Biol. Evol.">
        <title>Long-read-based Genome Assembly of Drosophila gunungcola Reveals Fewer Chemosensory Genes in Flower-breeding Species.</title>
        <authorList>
            <person name="Negi A."/>
            <person name="Liao B.Y."/>
            <person name="Yeh S.D."/>
        </authorList>
    </citation>
    <scope>NUCLEOTIDE SEQUENCE</scope>
    <source>
        <strain evidence="1">Sukarami</strain>
    </source>
</reference>
<organism evidence="1 2">
    <name type="scientific">Drosophila gunungcola</name>
    <name type="common">fruit fly</name>
    <dbReference type="NCBI Taxonomy" id="103775"/>
    <lineage>
        <taxon>Eukaryota</taxon>
        <taxon>Metazoa</taxon>
        <taxon>Ecdysozoa</taxon>
        <taxon>Arthropoda</taxon>
        <taxon>Hexapoda</taxon>
        <taxon>Insecta</taxon>
        <taxon>Pterygota</taxon>
        <taxon>Neoptera</taxon>
        <taxon>Endopterygota</taxon>
        <taxon>Diptera</taxon>
        <taxon>Brachycera</taxon>
        <taxon>Muscomorpha</taxon>
        <taxon>Ephydroidea</taxon>
        <taxon>Drosophilidae</taxon>
        <taxon>Drosophila</taxon>
        <taxon>Sophophora</taxon>
    </lineage>
</organism>
<accession>A0A9P9YDE0</accession>